<dbReference type="InterPro" id="IPR036188">
    <property type="entry name" value="FAD/NAD-bd_sf"/>
</dbReference>
<evidence type="ECO:0000259" key="1">
    <source>
        <dbReference type="Pfam" id="PF01494"/>
    </source>
</evidence>
<feature type="domain" description="FAD-binding" evidence="1">
    <location>
        <begin position="25"/>
        <end position="63"/>
    </location>
</feature>
<evidence type="ECO:0000313" key="3">
    <source>
        <dbReference type="EMBL" id="CAF1053853.1"/>
    </source>
</evidence>
<dbReference type="GO" id="GO:0071949">
    <property type="term" value="F:FAD binding"/>
    <property type="evidence" value="ECO:0007669"/>
    <property type="project" value="InterPro"/>
</dbReference>
<dbReference type="SUPFAM" id="SSF51905">
    <property type="entry name" value="FAD/NAD(P)-binding domain"/>
    <property type="match status" value="1"/>
</dbReference>
<proteinExistence type="predicted"/>
<dbReference type="EMBL" id="CAJNOH010000045">
    <property type="protein sequence ID" value="CAF0804641.1"/>
    <property type="molecule type" value="Genomic_DNA"/>
</dbReference>
<organism evidence="2 4">
    <name type="scientific">Rotaria sordida</name>
    <dbReference type="NCBI Taxonomy" id="392033"/>
    <lineage>
        <taxon>Eukaryota</taxon>
        <taxon>Metazoa</taxon>
        <taxon>Spiralia</taxon>
        <taxon>Gnathifera</taxon>
        <taxon>Rotifera</taxon>
        <taxon>Eurotatoria</taxon>
        <taxon>Bdelloidea</taxon>
        <taxon>Philodinida</taxon>
        <taxon>Philodinidae</taxon>
        <taxon>Rotaria</taxon>
    </lineage>
</organism>
<evidence type="ECO:0000313" key="5">
    <source>
        <dbReference type="Proteomes" id="UP000663870"/>
    </source>
</evidence>
<dbReference type="InterPro" id="IPR002938">
    <property type="entry name" value="FAD-bd"/>
</dbReference>
<protein>
    <recommendedName>
        <fullName evidence="1">FAD-binding domain-containing protein</fullName>
    </recommendedName>
</protein>
<keyword evidence="5" id="KW-1185">Reference proteome</keyword>
<comment type="caution">
    <text evidence="2">The sequence shown here is derived from an EMBL/GenBank/DDBJ whole genome shotgun (WGS) entry which is preliminary data.</text>
</comment>
<dbReference type="EMBL" id="CAJNOL010000414">
    <property type="protein sequence ID" value="CAF1053853.1"/>
    <property type="molecule type" value="Genomic_DNA"/>
</dbReference>
<reference evidence="2" key="1">
    <citation type="submission" date="2021-02" db="EMBL/GenBank/DDBJ databases">
        <authorList>
            <person name="Nowell W R."/>
        </authorList>
    </citation>
    <scope>NUCLEOTIDE SEQUENCE</scope>
</reference>
<dbReference type="Gene3D" id="3.50.50.60">
    <property type="entry name" value="FAD/NAD(P)-binding domain"/>
    <property type="match status" value="1"/>
</dbReference>
<accession>A0A813SS55</accession>
<dbReference type="Proteomes" id="UP000663854">
    <property type="component" value="Unassembled WGS sequence"/>
</dbReference>
<evidence type="ECO:0000313" key="4">
    <source>
        <dbReference type="Proteomes" id="UP000663854"/>
    </source>
</evidence>
<dbReference type="PRINTS" id="PR00420">
    <property type="entry name" value="RNGMNOXGNASE"/>
</dbReference>
<dbReference type="Pfam" id="PF01494">
    <property type="entry name" value="FAD_binding_3"/>
    <property type="match status" value="1"/>
</dbReference>
<dbReference type="Proteomes" id="UP000663870">
    <property type="component" value="Unassembled WGS sequence"/>
</dbReference>
<evidence type="ECO:0000313" key="2">
    <source>
        <dbReference type="EMBL" id="CAF0804641.1"/>
    </source>
</evidence>
<gene>
    <name evidence="3" type="ORF">JXQ802_LOCUS16803</name>
    <name evidence="2" type="ORF">PYM288_LOCUS4789</name>
</gene>
<dbReference type="AlphaFoldDB" id="A0A813SS55"/>
<name>A0A813SS55_9BILA</name>
<sequence>MQNAQYKNSVPLLISLSMAQNDIYRVLIIGGGPVGLLLGCLLRDQDVNVTMVEKRSETTRTRRVKLSGQILLSNVITNGIHLFSEKQMEERQKAIDSMELELSGTITSWLEVCTSIQTIQETLKKYFISSGGTILVGDQYDFSKNLGSLQYYSNTFVIDCTGYHSVLSNHIQPNNRISLLVEYVLICSFIFDDRYECNELCKYYKNVDTQKFHVIPSIDDTYIMEERQTYVTGLITIDENLFQQMCEIKPLTYKYLNEYQHEIYNDLHTFLKNLSDENTSKVRYDTMEFIVLPLQAYCAKKLTHSVYDNNLNQHWILMGDAAMGGPYFQSISVGFESAIYFAYIFKHMQGNVQQMLTKYDNYVEKLWLKLQIHSKNIQHNKQILQALCANDQDAVLNIITIY</sequence>